<dbReference type="InterPro" id="IPR045021">
    <property type="entry name" value="PSI1/2/3"/>
</dbReference>
<dbReference type="PANTHER" id="PTHR31730">
    <property type="entry name" value="OS01G0873900 PROTEIN"/>
    <property type="match status" value="1"/>
</dbReference>
<feature type="region of interest" description="Disordered" evidence="1">
    <location>
        <begin position="565"/>
        <end position="587"/>
    </location>
</feature>
<gene>
    <name evidence="4" type="ORF">AXF42_Ash013536</name>
</gene>
<feature type="region of interest" description="Disordered" evidence="1">
    <location>
        <begin position="1"/>
        <end position="51"/>
    </location>
</feature>
<feature type="domain" description="DUF668" evidence="2">
    <location>
        <begin position="380"/>
        <end position="465"/>
    </location>
</feature>
<dbReference type="InterPro" id="IPR007700">
    <property type="entry name" value="DUF668"/>
</dbReference>
<feature type="compositionally biased region" description="Polar residues" evidence="1">
    <location>
        <begin position="32"/>
        <end position="45"/>
    </location>
</feature>
<dbReference type="Pfam" id="PF11961">
    <property type="entry name" value="DUF3475"/>
    <property type="match status" value="1"/>
</dbReference>
<dbReference type="EMBL" id="KZ451968">
    <property type="protein sequence ID" value="PKA57349.1"/>
    <property type="molecule type" value="Genomic_DNA"/>
</dbReference>
<dbReference type="STRING" id="1088818.A0A2I0AP69"/>
<protein>
    <recommendedName>
        <fullName evidence="6">DUF668 domain-containing protein</fullName>
    </recommendedName>
</protein>
<evidence type="ECO:0000313" key="4">
    <source>
        <dbReference type="EMBL" id="PKA57349.1"/>
    </source>
</evidence>
<feature type="compositionally biased region" description="Low complexity" evidence="1">
    <location>
        <begin position="526"/>
        <end position="542"/>
    </location>
</feature>
<proteinExistence type="predicted"/>
<evidence type="ECO:0000313" key="5">
    <source>
        <dbReference type="Proteomes" id="UP000236161"/>
    </source>
</evidence>
<organism evidence="4 5">
    <name type="scientific">Apostasia shenzhenica</name>
    <dbReference type="NCBI Taxonomy" id="1088818"/>
    <lineage>
        <taxon>Eukaryota</taxon>
        <taxon>Viridiplantae</taxon>
        <taxon>Streptophyta</taxon>
        <taxon>Embryophyta</taxon>
        <taxon>Tracheophyta</taxon>
        <taxon>Spermatophyta</taxon>
        <taxon>Magnoliopsida</taxon>
        <taxon>Liliopsida</taxon>
        <taxon>Asparagales</taxon>
        <taxon>Orchidaceae</taxon>
        <taxon>Apostasioideae</taxon>
        <taxon>Apostasia</taxon>
    </lineage>
</organism>
<keyword evidence="5" id="KW-1185">Reference proteome</keyword>
<dbReference type="Proteomes" id="UP000236161">
    <property type="component" value="Unassembled WGS sequence"/>
</dbReference>
<dbReference type="InterPro" id="IPR021864">
    <property type="entry name" value="DUF3475"/>
</dbReference>
<dbReference type="GO" id="GO:0045927">
    <property type="term" value="P:positive regulation of growth"/>
    <property type="evidence" value="ECO:0007669"/>
    <property type="project" value="InterPro"/>
</dbReference>
<dbReference type="AlphaFoldDB" id="A0A2I0AP69"/>
<sequence>MGSICSKRSAVDKSPSDVTLGNGRRRDHGKVSSPSQLKSCGNLKSSPAGDAGGKRFLEQSFSFSEGVAPNLGSITHGVNSSGQPALIRVLSEKSSSTKSRVATGAKSGTQKVSEVINRAGTLSFGMAVDALDTLGSSMTSLSLNGGFSSGVVTKGNKISILAFEVANTIVKGANLMHSLSEENIKNLKEVVLPSEAVQHLVSNDMDELLKIAAADKREELKVFCGEVVRFGNRCKDPQWHNLDRYFEKLGSEITPRKQLKEQAAGVLQQLLTLVQYTAELYHELHTFDRFDQDYRRKLQEDENSSAIPKGDSFQYLRQELKAQQKHVKSLKKKSLWFRNLEEILEKLVDIVHFMHFEIHEAFGSAGRNRPVTDSLNNHTRLGPAGLALHYANVINQIDTLVSRSGSVLPNTRDSLYQNLPPVIRSALRGKLQDFRLNEELTAPHIKAEMEKTLQWLVPIANNTSKTDATQKAAGQSTLLRIETLYHADKDITEAHILDLIVLLHRFISLSRRGGRIFASSRSPIKSPLRSSSQRGSSPASLLLNKQIPATSTPFLTHEDQEMLGGVEFQKRTPGISRSQDFDSGRRPKLICHNRLSRSSSSSSATETKNEARKMNPVIDFDINRIKALDVIDRVDSIRK</sequence>
<dbReference type="OrthoDB" id="2020544at2759"/>
<reference evidence="4 5" key="1">
    <citation type="journal article" date="2017" name="Nature">
        <title>The Apostasia genome and the evolution of orchids.</title>
        <authorList>
            <person name="Zhang G.Q."/>
            <person name="Liu K.W."/>
            <person name="Li Z."/>
            <person name="Lohaus R."/>
            <person name="Hsiao Y.Y."/>
            <person name="Niu S.C."/>
            <person name="Wang J.Y."/>
            <person name="Lin Y.C."/>
            <person name="Xu Q."/>
            <person name="Chen L.J."/>
            <person name="Yoshida K."/>
            <person name="Fujiwara S."/>
            <person name="Wang Z.W."/>
            <person name="Zhang Y.Q."/>
            <person name="Mitsuda N."/>
            <person name="Wang M."/>
            <person name="Liu G.H."/>
            <person name="Pecoraro L."/>
            <person name="Huang H.X."/>
            <person name="Xiao X.J."/>
            <person name="Lin M."/>
            <person name="Wu X.Y."/>
            <person name="Wu W.L."/>
            <person name="Chen Y.Y."/>
            <person name="Chang S.B."/>
            <person name="Sakamoto S."/>
            <person name="Ohme-Takagi M."/>
            <person name="Yagi M."/>
            <person name="Zeng S.J."/>
            <person name="Shen C.Y."/>
            <person name="Yeh C.M."/>
            <person name="Luo Y.B."/>
            <person name="Tsai W.C."/>
            <person name="Van de Peer Y."/>
            <person name="Liu Z.J."/>
        </authorList>
    </citation>
    <scope>NUCLEOTIDE SEQUENCE [LARGE SCALE GENOMIC DNA]</scope>
    <source>
        <strain evidence="5">cv. Shenzhen</strain>
        <tissue evidence="4">Stem</tissue>
    </source>
</reference>
<feature type="domain" description="DUF3475" evidence="3">
    <location>
        <begin position="160"/>
        <end position="216"/>
    </location>
</feature>
<accession>A0A2I0AP69</accession>
<dbReference type="Pfam" id="PF05003">
    <property type="entry name" value="DUF668"/>
    <property type="match status" value="1"/>
</dbReference>
<evidence type="ECO:0008006" key="6">
    <source>
        <dbReference type="Google" id="ProtNLM"/>
    </source>
</evidence>
<evidence type="ECO:0000259" key="3">
    <source>
        <dbReference type="Pfam" id="PF11961"/>
    </source>
</evidence>
<evidence type="ECO:0000256" key="1">
    <source>
        <dbReference type="SAM" id="MobiDB-lite"/>
    </source>
</evidence>
<feature type="region of interest" description="Disordered" evidence="1">
    <location>
        <begin position="520"/>
        <end position="543"/>
    </location>
</feature>
<name>A0A2I0AP69_9ASPA</name>
<dbReference type="PANTHER" id="PTHR31730:SF32">
    <property type="entry name" value="PROTEIN PSK SIMULATOR 1"/>
    <property type="match status" value="1"/>
</dbReference>
<evidence type="ECO:0000259" key="2">
    <source>
        <dbReference type="Pfam" id="PF05003"/>
    </source>
</evidence>